<name>X0GMH6_FUSOX</name>
<dbReference type="AlphaFoldDB" id="X0GMH6"/>
<organism evidence="1">
    <name type="scientific">Fusarium oxysporum f. sp. conglutinans race 2 54008</name>
    <dbReference type="NCBI Taxonomy" id="1089457"/>
    <lineage>
        <taxon>Eukaryota</taxon>
        <taxon>Fungi</taxon>
        <taxon>Dikarya</taxon>
        <taxon>Ascomycota</taxon>
        <taxon>Pezizomycotina</taxon>
        <taxon>Sordariomycetes</taxon>
        <taxon>Hypocreomycetidae</taxon>
        <taxon>Hypocreales</taxon>
        <taxon>Nectriaceae</taxon>
        <taxon>Fusarium</taxon>
        <taxon>Fusarium oxysporum species complex</taxon>
    </lineage>
</organism>
<dbReference type="Proteomes" id="UP000030676">
    <property type="component" value="Unassembled WGS sequence"/>
</dbReference>
<protein>
    <submittedName>
        <fullName evidence="1">Uncharacterized protein</fullName>
    </submittedName>
</protein>
<accession>X0GMH6</accession>
<evidence type="ECO:0000313" key="1">
    <source>
        <dbReference type="EMBL" id="EXL64493.1"/>
    </source>
</evidence>
<gene>
    <name evidence="1" type="ORF">FOPG_19243</name>
</gene>
<dbReference type="EMBL" id="JH659273">
    <property type="protein sequence ID" value="EXL64493.1"/>
    <property type="molecule type" value="Genomic_DNA"/>
</dbReference>
<reference evidence="1" key="2">
    <citation type="submission" date="2012-05" db="EMBL/GenBank/DDBJ databases">
        <title>The Genome Annotation of Fusarium oxysporum PHW808.</title>
        <authorList>
            <consortium name="The Broad Institute Genomics Platform"/>
            <person name="Ma L.-J."/>
            <person name="Corby-Kistler H."/>
            <person name="Broz K."/>
            <person name="Gale L.R."/>
            <person name="Jonkers W."/>
            <person name="O'Donnell K."/>
            <person name="Ploetz R."/>
            <person name="Steinberg C."/>
            <person name="Schwartz D.C."/>
            <person name="VanEtten H."/>
            <person name="Zhou S."/>
            <person name="Young S.K."/>
            <person name="Zeng Q."/>
            <person name="Gargeya S."/>
            <person name="Fitzgerald M."/>
            <person name="Abouelleil A."/>
            <person name="Alvarado L."/>
            <person name="Chapman S.B."/>
            <person name="Gainer-Dewar J."/>
            <person name="Goldberg J."/>
            <person name="Griggs A."/>
            <person name="Gujja S."/>
            <person name="Hansen M."/>
            <person name="Howarth C."/>
            <person name="Imamovic A."/>
            <person name="Ireland A."/>
            <person name="Larimer J."/>
            <person name="McCowan C."/>
            <person name="Murphy C."/>
            <person name="Pearson M."/>
            <person name="Poon T.W."/>
            <person name="Priest M."/>
            <person name="Roberts A."/>
            <person name="Saif S."/>
            <person name="Shea T."/>
            <person name="Sykes S."/>
            <person name="Wortman J."/>
            <person name="Nusbaum C."/>
            <person name="Birren B."/>
        </authorList>
    </citation>
    <scope>NUCLEOTIDE SEQUENCE</scope>
    <source>
        <strain evidence="1">54008</strain>
    </source>
</reference>
<reference evidence="1" key="1">
    <citation type="submission" date="2011-11" db="EMBL/GenBank/DDBJ databases">
        <title>The Genome Sequence of Fusarium oxysporum PHW808.</title>
        <authorList>
            <consortium name="The Broad Institute Genome Sequencing Platform"/>
            <person name="Ma L.-J."/>
            <person name="Gale L.R."/>
            <person name="Schwartz D.C."/>
            <person name="Zhou S."/>
            <person name="Corby-Kistler H."/>
            <person name="Young S.K."/>
            <person name="Zeng Q."/>
            <person name="Gargeya S."/>
            <person name="Fitzgerald M."/>
            <person name="Haas B."/>
            <person name="Abouelleil A."/>
            <person name="Alvarado L."/>
            <person name="Arachchi H.M."/>
            <person name="Berlin A."/>
            <person name="Brown A."/>
            <person name="Chapman S.B."/>
            <person name="Chen Z."/>
            <person name="Dunbar C."/>
            <person name="Freedman E."/>
            <person name="Gearin G."/>
            <person name="Goldberg J."/>
            <person name="Griggs A."/>
            <person name="Gujja S."/>
            <person name="Heiman D."/>
            <person name="Howarth C."/>
            <person name="Larson L."/>
            <person name="Lui A."/>
            <person name="MacDonald P.J.P."/>
            <person name="Montmayeur A."/>
            <person name="Murphy C."/>
            <person name="Neiman D."/>
            <person name="Pearson M."/>
            <person name="Priest M."/>
            <person name="Roberts A."/>
            <person name="Saif S."/>
            <person name="Shea T."/>
            <person name="Shenoy N."/>
            <person name="Sisk P."/>
            <person name="Stolte C."/>
            <person name="Sykes S."/>
            <person name="Wortman J."/>
            <person name="Nusbaum C."/>
            <person name="Birren B."/>
        </authorList>
    </citation>
    <scope>NUCLEOTIDE SEQUENCE [LARGE SCALE GENOMIC DNA]</scope>
    <source>
        <strain evidence="1">54008</strain>
    </source>
</reference>
<sequence>MLPHSAYEQREVINSHFRDNTVIHQGNVQGNVYYSLPHLPAPAEVVRVIPYPRNEDLVHRPGPIDRLDELLPQSAGSRSAALWGLGGSG</sequence>
<dbReference type="HOGENOM" id="CLU_2454824_0_0_1"/>
<proteinExistence type="predicted"/>